<evidence type="ECO:0000313" key="2">
    <source>
        <dbReference type="Proteomes" id="UP000247702"/>
    </source>
</evidence>
<keyword evidence="2" id="KW-1185">Reference proteome</keyword>
<sequence length="93" mass="10849">MNVIEHTSKIYKSNNKGRSPVIIYDNANQLINQNPEILYLLAVKEAFLKECNSRVIQLIEIDNLSEKELLDYLTNKREIKTVKEDKIDITEVK</sequence>
<reference evidence="1 2" key="1">
    <citation type="submission" date="2017-11" db="EMBL/GenBank/DDBJ databases">
        <title>The genome of Rhizophagus clarus HR1 reveals common genetic basis of auxotrophy among arbuscular mycorrhizal fungi.</title>
        <authorList>
            <person name="Kobayashi Y."/>
        </authorList>
    </citation>
    <scope>NUCLEOTIDE SEQUENCE [LARGE SCALE GENOMIC DNA]</scope>
    <source>
        <strain evidence="1 2">HR1</strain>
    </source>
</reference>
<organism evidence="1 2">
    <name type="scientific">Rhizophagus clarus</name>
    <dbReference type="NCBI Taxonomy" id="94130"/>
    <lineage>
        <taxon>Eukaryota</taxon>
        <taxon>Fungi</taxon>
        <taxon>Fungi incertae sedis</taxon>
        <taxon>Mucoromycota</taxon>
        <taxon>Glomeromycotina</taxon>
        <taxon>Glomeromycetes</taxon>
        <taxon>Glomerales</taxon>
        <taxon>Glomeraceae</taxon>
        <taxon>Rhizophagus</taxon>
    </lineage>
</organism>
<dbReference type="Proteomes" id="UP000247702">
    <property type="component" value="Unassembled WGS sequence"/>
</dbReference>
<dbReference type="EMBL" id="BEXD01003458">
    <property type="protein sequence ID" value="GBC01260.1"/>
    <property type="molecule type" value="Genomic_DNA"/>
</dbReference>
<proteinExistence type="predicted"/>
<name>A0A2Z6RWC2_9GLOM</name>
<comment type="caution">
    <text evidence="1">The sequence shown here is derived from an EMBL/GenBank/DDBJ whole genome shotgun (WGS) entry which is preliminary data.</text>
</comment>
<accession>A0A2Z6RWC2</accession>
<protein>
    <submittedName>
        <fullName evidence="1">Uncharacterized protein</fullName>
    </submittedName>
</protein>
<gene>
    <name evidence="1" type="ORF">RclHR1_04110012</name>
</gene>
<evidence type="ECO:0000313" key="1">
    <source>
        <dbReference type="EMBL" id="GBC01260.1"/>
    </source>
</evidence>
<dbReference type="AlphaFoldDB" id="A0A2Z6RWC2"/>